<dbReference type="Pfam" id="PF04055">
    <property type="entry name" value="Radical_SAM"/>
    <property type="match status" value="1"/>
</dbReference>
<evidence type="ECO:0000313" key="6">
    <source>
        <dbReference type="EMBL" id="HFZ08660.1"/>
    </source>
</evidence>
<dbReference type="PROSITE" id="PS51918">
    <property type="entry name" value="RADICAL_SAM"/>
    <property type="match status" value="1"/>
</dbReference>
<dbReference type="PANTHER" id="PTHR11228:SF7">
    <property type="entry name" value="PQQA PEPTIDE CYCLASE"/>
    <property type="match status" value="1"/>
</dbReference>
<dbReference type="AlphaFoldDB" id="A0A7V3J975"/>
<keyword evidence="1" id="KW-0949">S-adenosyl-L-methionine</keyword>
<gene>
    <name evidence="6" type="ORF">ENV41_00800</name>
</gene>
<keyword evidence="2" id="KW-0479">Metal-binding</keyword>
<evidence type="ECO:0000256" key="1">
    <source>
        <dbReference type="ARBA" id="ARBA00022691"/>
    </source>
</evidence>
<comment type="caution">
    <text evidence="6">The sequence shown here is derived from an EMBL/GenBank/DDBJ whole genome shotgun (WGS) entry which is preliminary data.</text>
</comment>
<dbReference type="Gene3D" id="3.20.20.70">
    <property type="entry name" value="Aldolase class I"/>
    <property type="match status" value="2"/>
</dbReference>
<sequence length="396" mass="45194">MDKRVNAIELSNGWVYVSDSHSWRKVSNNGEVGYLCIDVDEKARNRVFNRFVNAQREYIEKSVIPLGFILVTNQCNKMCDFCYANANTDEEKRYVDVRDIEKLVCLVGNKDRTNSVAFSGGEPLLYWEEVIEPVISKVLGGGGKIYTNGELLDEDKAKKLVEWGTRVYVAFDLGYSGAGHGDDVLEKLGYLSRRVDGFGSLIDLSVCIAERDFDKTIDFDLPLDVCGAVDFNVVSGSGKEFSEEIVKNEILRIKNGKDFRHSFLYRYLKWIIAVIQYGFKLTSCDVTMNLNYRGDVMLCHEYGSFYDLNDRYEEMKVDSIKNLESVIDLDTKIKDKAMKSRLGFPKDECFDCVLKYWCGGICWANVGVNNYLCDIARKAFPFVLDFVVSERILSRI</sequence>
<keyword evidence="3" id="KW-0408">Iron</keyword>
<dbReference type="InterPro" id="IPR007197">
    <property type="entry name" value="rSAM"/>
</dbReference>
<dbReference type="InterPro" id="IPR050377">
    <property type="entry name" value="Radical_SAM_PqqE_MftC-like"/>
</dbReference>
<organism evidence="6">
    <name type="scientific">candidate division CPR3 bacterium</name>
    <dbReference type="NCBI Taxonomy" id="2268181"/>
    <lineage>
        <taxon>Bacteria</taxon>
        <taxon>Bacteria division CPR3</taxon>
    </lineage>
</organism>
<dbReference type="SUPFAM" id="SSF102114">
    <property type="entry name" value="Radical SAM enzymes"/>
    <property type="match status" value="1"/>
</dbReference>
<keyword evidence="4" id="KW-0411">Iron-sulfur</keyword>
<evidence type="ECO:0000256" key="4">
    <source>
        <dbReference type="ARBA" id="ARBA00023014"/>
    </source>
</evidence>
<evidence type="ECO:0000256" key="2">
    <source>
        <dbReference type="ARBA" id="ARBA00022723"/>
    </source>
</evidence>
<accession>A0A7V3J975</accession>
<dbReference type="GO" id="GO:0003824">
    <property type="term" value="F:catalytic activity"/>
    <property type="evidence" value="ECO:0007669"/>
    <property type="project" value="InterPro"/>
</dbReference>
<dbReference type="GO" id="GO:0051536">
    <property type="term" value="F:iron-sulfur cluster binding"/>
    <property type="evidence" value="ECO:0007669"/>
    <property type="project" value="UniProtKB-KW"/>
</dbReference>
<dbReference type="SFLD" id="SFLDS00029">
    <property type="entry name" value="Radical_SAM"/>
    <property type="match status" value="1"/>
</dbReference>
<reference evidence="6" key="1">
    <citation type="journal article" date="2020" name="mSystems">
        <title>Genome- and Community-Level Interaction Insights into Carbon Utilization and Element Cycling Functions of Hydrothermarchaeota in Hydrothermal Sediment.</title>
        <authorList>
            <person name="Zhou Z."/>
            <person name="Liu Y."/>
            <person name="Xu W."/>
            <person name="Pan J."/>
            <person name="Luo Z.H."/>
            <person name="Li M."/>
        </authorList>
    </citation>
    <scope>NUCLEOTIDE SEQUENCE [LARGE SCALE GENOMIC DNA]</scope>
    <source>
        <strain evidence="6">SpSt-757</strain>
    </source>
</reference>
<proteinExistence type="predicted"/>
<dbReference type="InterPro" id="IPR013785">
    <property type="entry name" value="Aldolase_TIM"/>
</dbReference>
<evidence type="ECO:0000259" key="5">
    <source>
        <dbReference type="PROSITE" id="PS51918"/>
    </source>
</evidence>
<feature type="domain" description="Radical SAM core" evidence="5">
    <location>
        <begin position="61"/>
        <end position="266"/>
    </location>
</feature>
<evidence type="ECO:0000256" key="3">
    <source>
        <dbReference type="ARBA" id="ARBA00023004"/>
    </source>
</evidence>
<dbReference type="PANTHER" id="PTHR11228">
    <property type="entry name" value="RADICAL SAM DOMAIN PROTEIN"/>
    <property type="match status" value="1"/>
</dbReference>
<dbReference type="GO" id="GO:0046872">
    <property type="term" value="F:metal ion binding"/>
    <property type="evidence" value="ECO:0007669"/>
    <property type="project" value="UniProtKB-KW"/>
</dbReference>
<protein>
    <submittedName>
        <fullName evidence="6">Radical SAM protein</fullName>
    </submittedName>
</protein>
<dbReference type="CDD" id="cd01335">
    <property type="entry name" value="Radical_SAM"/>
    <property type="match status" value="1"/>
</dbReference>
<name>A0A7V3J975_UNCC3</name>
<dbReference type="InterPro" id="IPR058240">
    <property type="entry name" value="rSAM_sf"/>
</dbReference>
<dbReference type="EMBL" id="DTGG01000024">
    <property type="protein sequence ID" value="HFZ08660.1"/>
    <property type="molecule type" value="Genomic_DNA"/>
</dbReference>